<evidence type="ECO:0000313" key="2">
    <source>
        <dbReference type="EMBL" id="EDL88243.1"/>
    </source>
</evidence>
<keyword evidence="1" id="KW-0812">Transmembrane</keyword>
<dbReference type="AlphaFoldDB" id="A6K0H5"/>
<reference evidence="2 3" key="1">
    <citation type="submission" date="2005-09" db="EMBL/GenBank/DDBJ databases">
        <authorList>
            <person name="Mural R.J."/>
            <person name="Li P.W."/>
            <person name="Adams M.D."/>
            <person name="Amanatides P.G."/>
            <person name="Baden-Tillson H."/>
            <person name="Barnstead M."/>
            <person name="Chin S.H."/>
            <person name="Dew I."/>
            <person name="Evans C.A."/>
            <person name="Ferriera S."/>
            <person name="Flanigan M."/>
            <person name="Fosler C."/>
            <person name="Glodek A."/>
            <person name="Gu Z."/>
            <person name="Holt R.A."/>
            <person name="Jennings D."/>
            <person name="Kraft C.L."/>
            <person name="Lu F."/>
            <person name="Nguyen T."/>
            <person name="Nusskern D.R."/>
            <person name="Pfannkoch C.M."/>
            <person name="Sitter C."/>
            <person name="Sutton G.G."/>
            <person name="Venter J.C."/>
            <person name="Wang Z."/>
            <person name="Woodage T."/>
            <person name="Zheng X.H."/>
            <person name="Zhong F."/>
        </authorList>
    </citation>
    <scope>NUCLEOTIDE SEQUENCE [LARGE SCALE GENOMIC DNA]</scope>
    <source>
        <strain>BN</strain>
        <strain evidence="3">Sprague-Dawley</strain>
    </source>
</reference>
<accession>A6K0H5</accession>
<keyword evidence="1" id="KW-0472">Membrane</keyword>
<keyword evidence="1" id="KW-1133">Transmembrane helix</keyword>
<feature type="transmembrane region" description="Helical" evidence="1">
    <location>
        <begin position="21"/>
        <end position="44"/>
    </location>
</feature>
<evidence type="ECO:0000256" key="1">
    <source>
        <dbReference type="SAM" id="Phobius"/>
    </source>
</evidence>
<organism evidence="2 3">
    <name type="scientific">Rattus norvegicus</name>
    <name type="common">Rat</name>
    <dbReference type="NCBI Taxonomy" id="10116"/>
    <lineage>
        <taxon>Eukaryota</taxon>
        <taxon>Metazoa</taxon>
        <taxon>Chordata</taxon>
        <taxon>Craniata</taxon>
        <taxon>Vertebrata</taxon>
        <taxon>Euteleostomi</taxon>
        <taxon>Mammalia</taxon>
        <taxon>Eutheria</taxon>
        <taxon>Euarchontoglires</taxon>
        <taxon>Glires</taxon>
        <taxon>Rodentia</taxon>
        <taxon>Myomorpha</taxon>
        <taxon>Muroidea</taxon>
        <taxon>Muridae</taxon>
        <taxon>Murinae</taxon>
        <taxon>Rattus</taxon>
    </lineage>
</organism>
<protein>
    <submittedName>
        <fullName evidence="2">RCG52274</fullName>
    </submittedName>
</protein>
<dbReference type="EMBL" id="CH474011">
    <property type="protein sequence ID" value="EDL88243.1"/>
    <property type="molecule type" value="Genomic_DNA"/>
</dbReference>
<gene>
    <name evidence="2" type="ORF">rCG_52274</name>
</gene>
<dbReference type="Proteomes" id="UP000234681">
    <property type="component" value="Chromosome 4"/>
</dbReference>
<proteinExistence type="predicted"/>
<name>A6K0H5_RAT</name>
<evidence type="ECO:0000313" key="3">
    <source>
        <dbReference type="Proteomes" id="UP000234681"/>
    </source>
</evidence>
<sequence length="74" mass="8606">MRTFKLHFLQFHLRVHAHARLYSSVSVCVSIHMCLFQFTSPVLYNFLCRGPSLPKLNLFLCAFVTIVDEMAFIV</sequence>